<evidence type="ECO:0000313" key="2">
    <source>
        <dbReference type="EMBL" id="KAJ8909402.1"/>
    </source>
</evidence>
<protein>
    <recommendedName>
        <fullName evidence="1">Double jelly roll-like domain-containing protein</fullName>
    </recommendedName>
</protein>
<proteinExistence type="predicted"/>
<dbReference type="AlphaFoldDB" id="A0AAV8V5Q0"/>
<gene>
    <name evidence="2" type="ORF">NQ315_003999</name>
</gene>
<feature type="domain" description="Double jelly roll-like" evidence="1">
    <location>
        <begin position="3"/>
        <end position="36"/>
    </location>
</feature>
<keyword evidence="3" id="KW-1185">Reference proteome</keyword>
<evidence type="ECO:0000313" key="3">
    <source>
        <dbReference type="Proteomes" id="UP001159042"/>
    </source>
</evidence>
<dbReference type="Pfam" id="PF21738">
    <property type="entry name" value="DJR-like_dom"/>
    <property type="match status" value="1"/>
</dbReference>
<evidence type="ECO:0000259" key="1">
    <source>
        <dbReference type="Pfam" id="PF21738"/>
    </source>
</evidence>
<comment type="caution">
    <text evidence="2">The sequence shown here is derived from an EMBL/GenBank/DDBJ whole genome shotgun (WGS) entry which is preliminary data.</text>
</comment>
<reference evidence="2 3" key="1">
    <citation type="journal article" date="2023" name="Insect Mol. Biol.">
        <title>Genome sequencing provides insights into the evolution of gene families encoding plant cell wall-degrading enzymes in longhorned beetles.</title>
        <authorList>
            <person name="Shin N.R."/>
            <person name="Okamura Y."/>
            <person name="Kirsch R."/>
            <person name="Pauchet Y."/>
        </authorList>
    </citation>
    <scope>NUCLEOTIDE SEQUENCE [LARGE SCALE GENOMIC DNA]</scope>
    <source>
        <strain evidence="2">EAD_L_NR</strain>
    </source>
</reference>
<dbReference type="Proteomes" id="UP001159042">
    <property type="component" value="Unassembled WGS sequence"/>
</dbReference>
<name>A0AAV8V5Q0_9CUCU</name>
<sequence length="77" mass="9012">MSKFDHCNCNLTKFRVFLNSSCYPYDNLCINFEHEQSRREENEDVLVLDFPEDGERMLAETSDYHQIQNGGNSSTNN</sequence>
<accession>A0AAV8V5Q0</accession>
<organism evidence="2 3">
    <name type="scientific">Exocentrus adspersus</name>
    <dbReference type="NCBI Taxonomy" id="1586481"/>
    <lineage>
        <taxon>Eukaryota</taxon>
        <taxon>Metazoa</taxon>
        <taxon>Ecdysozoa</taxon>
        <taxon>Arthropoda</taxon>
        <taxon>Hexapoda</taxon>
        <taxon>Insecta</taxon>
        <taxon>Pterygota</taxon>
        <taxon>Neoptera</taxon>
        <taxon>Endopterygota</taxon>
        <taxon>Coleoptera</taxon>
        <taxon>Polyphaga</taxon>
        <taxon>Cucujiformia</taxon>
        <taxon>Chrysomeloidea</taxon>
        <taxon>Cerambycidae</taxon>
        <taxon>Lamiinae</taxon>
        <taxon>Acanthocinini</taxon>
        <taxon>Exocentrus</taxon>
    </lineage>
</organism>
<dbReference type="EMBL" id="JANEYG010000593">
    <property type="protein sequence ID" value="KAJ8909402.1"/>
    <property type="molecule type" value="Genomic_DNA"/>
</dbReference>
<dbReference type="InterPro" id="IPR049512">
    <property type="entry name" value="DJR-like_dom"/>
</dbReference>